<name>A0A2Z6QXL2_9GLOM</name>
<evidence type="ECO:0000313" key="3">
    <source>
        <dbReference type="Proteomes" id="UP000247702"/>
    </source>
</evidence>
<organism evidence="1 3">
    <name type="scientific">Rhizophagus clarus</name>
    <dbReference type="NCBI Taxonomy" id="94130"/>
    <lineage>
        <taxon>Eukaryota</taxon>
        <taxon>Fungi</taxon>
        <taxon>Fungi incertae sedis</taxon>
        <taxon>Mucoromycota</taxon>
        <taxon>Glomeromycotina</taxon>
        <taxon>Glomeromycetes</taxon>
        <taxon>Glomerales</taxon>
        <taxon>Glomeraceae</taxon>
        <taxon>Rhizophagus</taxon>
    </lineage>
</organism>
<dbReference type="Proteomes" id="UP000615446">
    <property type="component" value="Unassembled WGS sequence"/>
</dbReference>
<proteinExistence type="predicted"/>
<protein>
    <submittedName>
        <fullName evidence="1">Uncharacterized protein</fullName>
    </submittedName>
</protein>
<dbReference type="OrthoDB" id="2436316at2759"/>
<reference evidence="1 3" key="1">
    <citation type="submission" date="2017-11" db="EMBL/GenBank/DDBJ databases">
        <title>The genome of Rhizophagus clarus HR1 reveals common genetic basis of auxotrophy among arbuscular mycorrhizal fungi.</title>
        <authorList>
            <person name="Kobayashi Y."/>
        </authorList>
    </citation>
    <scope>NUCLEOTIDE SEQUENCE [LARGE SCALE GENOMIC DNA]</scope>
    <source>
        <strain evidence="1 3">HR1</strain>
    </source>
</reference>
<evidence type="ECO:0000313" key="2">
    <source>
        <dbReference type="EMBL" id="GES84872.1"/>
    </source>
</evidence>
<dbReference type="EMBL" id="BEXD01001576">
    <property type="protein sequence ID" value="GBB94800.1"/>
    <property type="molecule type" value="Genomic_DNA"/>
</dbReference>
<sequence>MFEVAKRIFSFLIVLAIIIASYVHAFFLLLHSQNLLDSLNIQNPNDSNNPWTLSNTYNQVDENGNILNETFIQAPSENTNLFYSFPTSLLATYLFLTVQNAEVIADIELFYLLPYQKRQRTWFPEVIYYTINVEKAQKYIKEVINKGEWKKDDWSEMKNKILKLLNIEDTIKN</sequence>
<dbReference type="STRING" id="94130.A0A2Z6QXL2"/>
<gene>
    <name evidence="2" type="ORF">RCL2_001196500</name>
    <name evidence="1" type="ORF">RclHR1_24160001</name>
</gene>
<evidence type="ECO:0000313" key="1">
    <source>
        <dbReference type="EMBL" id="GBB94800.1"/>
    </source>
</evidence>
<keyword evidence="3" id="KW-1185">Reference proteome</keyword>
<comment type="caution">
    <text evidence="1">The sequence shown here is derived from an EMBL/GenBank/DDBJ whole genome shotgun (WGS) entry which is preliminary data.</text>
</comment>
<dbReference type="Proteomes" id="UP000247702">
    <property type="component" value="Unassembled WGS sequence"/>
</dbReference>
<dbReference type="EMBL" id="BLAL01000086">
    <property type="protein sequence ID" value="GES84872.1"/>
    <property type="molecule type" value="Genomic_DNA"/>
</dbReference>
<accession>A0A2Z6QXL2</accession>
<reference evidence="2" key="2">
    <citation type="submission" date="2019-10" db="EMBL/GenBank/DDBJ databases">
        <title>Conservation and host-specific expression of non-tandemly repeated heterogenous ribosome RNA gene in arbuscular mycorrhizal fungi.</title>
        <authorList>
            <person name="Maeda T."/>
            <person name="Kobayashi Y."/>
            <person name="Nakagawa T."/>
            <person name="Ezawa T."/>
            <person name="Yamaguchi K."/>
            <person name="Bino T."/>
            <person name="Nishimoto Y."/>
            <person name="Shigenobu S."/>
            <person name="Kawaguchi M."/>
        </authorList>
    </citation>
    <scope>NUCLEOTIDE SEQUENCE</scope>
    <source>
        <strain evidence="2">HR1</strain>
    </source>
</reference>
<dbReference type="AlphaFoldDB" id="A0A2Z6QXL2"/>